<evidence type="ECO:0000256" key="1">
    <source>
        <dbReference type="SAM" id="Phobius"/>
    </source>
</evidence>
<feature type="transmembrane region" description="Helical" evidence="1">
    <location>
        <begin position="332"/>
        <end position="349"/>
    </location>
</feature>
<proteinExistence type="predicted"/>
<sequence length="591" mass="65715">MVGDAPRFGGDSWRVAGLLLAVFALHIPSLWCPLFLDDYVYLYDVRQVSWPWVGALFTSPALTHTASSMWFAPAGVLPFYRPLGVLLFAFDHAVWGLAPFGYHLTNLLLHLLATWLTYRLARRLFNTDRPALLTAAVFAVHPVHGEALYWVSGRFDLLVCCMVLLTILSYDRWMTTPGRRGLRGVITVLLFLSALACKETALTLPGVMLLLEGTRWRTGGRPARTRAVVRLTCLFACAAAYLAGRMVLFGGLGSMPPPYGLDTSSLLVAVRQLTTNITQYLLDFIFCVQIDATACGERLLAHPGWTLGLLALSLFVLGLTARIAWRDPVFRIGVIWLALFTAPSLMAMAGERNGYLAGAGWALMLVAVYRSLSDRWRARPHMKRRLRAASITLLVFWSAITLVEQGVAWCLTRAGEQSLRQIQALAPAPPAGSHFYVVNMSPLNSVGFRQAIRLRYGREDLEGWGLTISPSLAGDAPDDVCVQDSNTLRIHRPAQAAFFEPFCDRFHRYGAPASTLPAAAERAGMTLMDPPASYEDLHTLTLRMPLDVNDPRLHVFQWDNRDVRPAWLLPDLVVRAGMRRRPRVPCREGCD</sequence>
<feature type="transmembrane region" description="Helical" evidence="1">
    <location>
        <begin position="355"/>
        <end position="372"/>
    </location>
</feature>
<dbReference type="STRING" id="1307763.L21SP4_00356"/>
<accession>A0A0G3EDZ4</accession>
<dbReference type="Proteomes" id="UP000035268">
    <property type="component" value="Chromosome"/>
</dbReference>
<dbReference type="InterPro" id="IPR052384">
    <property type="entry name" value="TMTC_O-mannosyltransferase"/>
</dbReference>
<keyword evidence="1" id="KW-0472">Membrane</keyword>
<gene>
    <name evidence="2" type="ORF">L21SP4_00356</name>
</gene>
<protein>
    <recommendedName>
        <fullName evidence="4">Glycosyltransferase RgtA/B/C/D-like domain-containing protein</fullName>
    </recommendedName>
</protein>
<feature type="transmembrane region" description="Helical" evidence="1">
    <location>
        <begin position="51"/>
        <end position="72"/>
    </location>
</feature>
<reference evidence="2 3" key="2">
    <citation type="journal article" date="2016" name="ISME J.">
        <title>Characterization of the first cultured representative of Verrucomicrobia subdivision 5 indicates the proposal of a novel phylum.</title>
        <authorList>
            <person name="Spring S."/>
            <person name="Bunk B."/>
            <person name="Sproer C."/>
            <person name="Schumann P."/>
            <person name="Rohde M."/>
            <person name="Tindall B.J."/>
            <person name="Klenk H.P."/>
        </authorList>
    </citation>
    <scope>NUCLEOTIDE SEQUENCE [LARGE SCALE GENOMIC DNA]</scope>
    <source>
        <strain evidence="2 3">L21-Fru-AB</strain>
    </source>
</reference>
<evidence type="ECO:0000313" key="2">
    <source>
        <dbReference type="EMBL" id="AKJ63637.1"/>
    </source>
</evidence>
<keyword evidence="1" id="KW-1133">Transmembrane helix</keyword>
<reference evidence="3" key="1">
    <citation type="submission" date="2015-02" db="EMBL/GenBank/DDBJ databases">
        <title>Description and complete genome sequence of the first cultured representative of the subdivision 5 of the Verrucomicrobia phylum.</title>
        <authorList>
            <person name="Spring S."/>
            <person name="Bunk B."/>
            <person name="Sproer C."/>
            <person name="Klenk H.-P."/>
        </authorList>
    </citation>
    <scope>NUCLEOTIDE SEQUENCE [LARGE SCALE GENOMIC DNA]</scope>
    <source>
        <strain evidence="3">L21-Fru-AB</strain>
    </source>
</reference>
<feature type="transmembrane region" description="Helical" evidence="1">
    <location>
        <begin position="231"/>
        <end position="252"/>
    </location>
</feature>
<organism evidence="2 3">
    <name type="scientific">Kiritimatiella glycovorans</name>
    <dbReference type="NCBI Taxonomy" id="1307763"/>
    <lineage>
        <taxon>Bacteria</taxon>
        <taxon>Pseudomonadati</taxon>
        <taxon>Kiritimatiellota</taxon>
        <taxon>Kiritimatiellia</taxon>
        <taxon>Kiritimatiellales</taxon>
        <taxon>Kiritimatiellaceae</taxon>
        <taxon>Kiritimatiella</taxon>
    </lineage>
</organism>
<keyword evidence="1" id="KW-0812">Transmembrane</keyword>
<feature type="transmembrane region" description="Helical" evidence="1">
    <location>
        <begin position="185"/>
        <end position="211"/>
    </location>
</feature>
<dbReference type="PANTHER" id="PTHR44216:SF3">
    <property type="entry name" value="PROTEIN O-MANNOSYL-TRANSFERASE TMTC2"/>
    <property type="match status" value="1"/>
</dbReference>
<dbReference type="KEGG" id="vbl:L21SP4_00356"/>
<dbReference type="GO" id="GO:0035269">
    <property type="term" value="P:protein O-linked glycosylation via mannose"/>
    <property type="evidence" value="ECO:0007669"/>
    <property type="project" value="TreeGrafter"/>
</dbReference>
<dbReference type="EMBL" id="CP010904">
    <property type="protein sequence ID" value="AKJ63637.1"/>
    <property type="molecule type" value="Genomic_DNA"/>
</dbReference>
<evidence type="ECO:0008006" key="4">
    <source>
        <dbReference type="Google" id="ProtNLM"/>
    </source>
</evidence>
<keyword evidence="3" id="KW-1185">Reference proteome</keyword>
<dbReference type="AlphaFoldDB" id="A0A0G3EDZ4"/>
<feature type="transmembrane region" description="Helical" evidence="1">
    <location>
        <begin position="12"/>
        <end position="31"/>
    </location>
</feature>
<name>A0A0G3EDZ4_9BACT</name>
<feature type="transmembrane region" description="Helical" evidence="1">
    <location>
        <begin position="305"/>
        <end position="325"/>
    </location>
</feature>
<dbReference type="GO" id="GO:0000030">
    <property type="term" value="F:mannosyltransferase activity"/>
    <property type="evidence" value="ECO:0007669"/>
    <property type="project" value="TreeGrafter"/>
</dbReference>
<feature type="transmembrane region" description="Helical" evidence="1">
    <location>
        <begin position="155"/>
        <end position="173"/>
    </location>
</feature>
<evidence type="ECO:0000313" key="3">
    <source>
        <dbReference type="Proteomes" id="UP000035268"/>
    </source>
</evidence>
<dbReference type="PANTHER" id="PTHR44216">
    <property type="entry name" value="PROTEIN O-MANNOSYL-TRANSFERASE TMTC2"/>
    <property type="match status" value="1"/>
</dbReference>
<dbReference type="PATRIC" id="fig|1609981.3.peg.372"/>
<feature type="transmembrane region" description="Helical" evidence="1">
    <location>
        <begin position="384"/>
        <end position="403"/>
    </location>
</feature>